<evidence type="ECO:0000313" key="5">
    <source>
        <dbReference type="EMBL" id="KAG5184319.1"/>
    </source>
</evidence>
<evidence type="ECO:0000256" key="1">
    <source>
        <dbReference type="ARBA" id="ARBA00022603"/>
    </source>
</evidence>
<dbReference type="AlphaFoldDB" id="A0A835Z106"/>
<sequence>MSSMEVFDRSVKMAQRDAAAVAPGAEHYDYLRENIAAILADRIEDISREFPLALDVGCHAGHLYKLIAEKAGLGGTGGIGGVRTLVQCDLSAGALLRAQAAAVTLPEEQRRRVKVSYVQAHPGICCGAVPTAFTLEADEEDLESHFDASTFDLVLSNLSLHWVNDLPSTLRQIRSILKPDGVFIGAMLGGETLTELRSCLLLAEQEREGGMSPHTSPSAHVSDCGNLLAAAGFTIPTVDQDTFQIEYPNAFALMEHIQAMGEGNAVLAPRTAVSRDTFLAAAALYQERHGTDSGSVVATFQVLYMIGWAPHASQPQPKRRGSAQHSLREVGAVSGGAGDAMPAVVRHQHKRDPQ</sequence>
<dbReference type="PANTHER" id="PTHR13090">
    <property type="entry name" value="ARGININE-HYDROXYLASE NDUFAF5, MITOCHONDRIAL"/>
    <property type="match status" value="1"/>
</dbReference>
<dbReference type="InterPro" id="IPR013217">
    <property type="entry name" value="Methyltransf_12"/>
</dbReference>
<dbReference type="InterPro" id="IPR050602">
    <property type="entry name" value="Malonyl-ACP_OMT"/>
</dbReference>
<evidence type="ECO:0000313" key="6">
    <source>
        <dbReference type="Proteomes" id="UP000664859"/>
    </source>
</evidence>
<feature type="region of interest" description="Disordered" evidence="3">
    <location>
        <begin position="312"/>
        <end position="354"/>
    </location>
</feature>
<dbReference type="PANTHER" id="PTHR13090:SF1">
    <property type="entry name" value="ARGININE-HYDROXYLASE NDUFAF5, MITOCHONDRIAL"/>
    <property type="match status" value="1"/>
</dbReference>
<evidence type="ECO:0000256" key="3">
    <source>
        <dbReference type="SAM" id="MobiDB-lite"/>
    </source>
</evidence>
<keyword evidence="2 5" id="KW-0808">Transferase</keyword>
<dbReference type="GO" id="GO:0032259">
    <property type="term" value="P:methylation"/>
    <property type="evidence" value="ECO:0007669"/>
    <property type="project" value="UniProtKB-KW"/>
</dbReference>
<keyword evidence="6" id="KW-1185">Reference proteome</keyword>
<dbReference type="Pfam" id="PF08242">
    <property type="entry name" value="Methyltransf_12"/>
    <property type="match status" value="1"/>
</dbReference>
<dbReference type="Proteomes" id="UP000664859">
    <property type="component" value="Unassembled WGS sequence"/>
</dbReference>
<gene>
    <name evidence="5" type="ORF">JKP88DRAFT_269743</name>
</gene>
<protein>
    <submittedName>
        <fullName evidence="5">S-adenosyl-L-methionine-dependent methyltransferase</fullName>
    </submittedName>
</protein>
<dbReference type="EMBL" id="JAFCMP010000168">
    <property type="protein sequence ID" value="KAG5184319.1"/>
    <property type="molecule type" value="Genomic_DNA"/>
</dbReference>
<feature type="domain" description="Methyltransferase type 12" evidence="4">
    <location>
        <begin position="54"/>
        <end position="183"/>
    </location>
</feature>
<dbReference type="GO" id="GO:0005739">
    <property type="term" value="C:mitochondrion"/>
    <property type="evidence" value="ECO:0007669"/>
    <property type="project" value="TreeGrafter"/>
</dbReference>
<evidence type="ECO:0000259" key="4">
    <source>
        <dbReference type="Pfam" id="PF08242"/>
    </source>
</evidence>
<keyword evidence="1 5" id="KW-0489">Methyltransferase</keyword>
<dbReference type="SUPFAM" id="SSF53335">
    <property type="entry name" value="S-adenosyl-L-methionine-dependent methyltransferases"/>
    <property type="match status" value="1"/>
</dbReference>
<dbReference type="CDD" id="cd02440">
    <property type="entry name" value="AdoMet_MTases"/>
    <property type="match status" value="1"/>
</dbReference>
<dbReference type="OrthoDB" id="16816at2759"/>
<dbReference type="InterPro" id="IPR029063">
    <property type="entry name" value="SAM-dependent_MTases_sf"/>
</dbReference>
<dbReference type="GO" id="GO:0008168">
    <property type="term" value="F:methyltransferase activity"/>
    <property type="evidence" value="ECO:0007669"/>
    <property type="project" value="UniProtKB-KW"/>
</dbReference>
<comment type="caution">
    <text evidence="5">The sequence shown here is derived from an EMBL/GenBank/DDBJ whole genome shotgun (WGS) entry which is preliminary data.</text>
</comment>
<proteinExistence type="predicted"/>
<dbReference type="GO" id="GO:0032981">
    <property type="term" value="P:mitochondrial respiratory chain complex I assembly"/>
    <property type="evidence" value="ECO:0007669"/>
    <property type="project" value="TreeGrafter"/>
</dbReference>
<dbReference type="Gene3D" id="3.40.50.150">
    <property type="entry name" value="Vaccinia Virus protein VP39"/>
    <property type="match status" value="1"/>
</dbReference>
<organism evidence="5 6">
    <name type="scientific">Tribonema minus</name>
    <dbReference type="NCBI Taxonomy" id="303371"/>
    <lineage>
        <taxon>Eukaryota</taxon>
        <taxon>Sar</taxon>
        <taxon>Stramenopiles</taxon>
        <taxon>Ochrophyta</taxon>
        <taxon>PX clade</taxon>
        <taxon>Xanthophyceae</taxon>
        <taxon>Tribonematales</taxon>
        <taxon>Tribonemataceae</taxon>
        <taxon>Tribonema</taxon>
    </lineage>
</organism>
<reference evidence="5" key="1">
    <citation type="submission" date="2021-02" db="EMBL/GenBank/DDBJ databases">
        <title>First Annotated Genome of the Yellow-green Alga Tribonema minus.</title>
        <authorList>
            <person name="Mahan K.M."/>
        </authorList>
    </citation>
    <scope>NUCLEOTIDE SEQUENCE</scope>
    <source>
        <strain evidence="5">UTEX B ZZ1240</strain>
    </source>
</reference>
<name>A0A835Z106_9STRA</name>
<accession>A0A835Z106</accession>
<evidence type="ECO:0000256" key="2">
    <source>
        <dbReference type="ARBA" id="ARBA00022679"/>
    </source>
</evidence>